<sequence length="105" mass="11439">MNGASTANVFHGPQSILSDPSPDWCSYSMVGLLNSTAKIYMVQYLAAASSNPYIKSKPKLIGCGIIKLNISFSAWFEVQNCECGSNYMTRYVKMTELQSAPNEAG</sequence>
<dbReference type="Proteomes" id="UP001283361">
    <property type="component" value="Unassembled WGS sequence"/>
</dbReference>
<organism evidence="1 2">
    <name type="scientific">Elysia crispata</name>
    <name type="common">lettuce slug</name>
    <dbReference type="NCBI Taxonomy" id="231223"/>
    <lineage>
        <taxon>Eukaryota</taxon>
        <taxon>Metazoa</taxon>
        <taxon>Spiralia</taxon>
        <taxon>Lophotrochozoa</taxon>
        <taxon>Mollusca</taxon>
        <taxon>Gastropoda</taxon>
        <taxon>Heterobranchia</taxon>
        <taxon>Euthyneura</taxon>
        <taxon>Panpulmonata</taxon>
        <taxon>Sacoglossa</taxon>
        <taxon>Placobranchoidea</taxon>
        <taxon>Plakobranchidae</taxon>
        <taxon>Elysia</taxon>
    </lineage>
</organism>
<evidence type="ECO:0000313" key="2">
    <source>
        <dbReference type="Proteomes" id="UP001283361"/>
    </source>
</evidence>
<evidence type="ECO:0000313" key="1">
    <source>
        <dbReference type="EMBL" id="KAK3781169.1"/>
    </source>
</evidence>
<dbReference type="EMBL" id="JAWDGP010002657">
    <property type="protein sequence ID" value="KAK3781169.1"/>
    <property type="molecule type" value="Genomic_DNA"/>
</dbReference>
<dbReference type="AlphaFoldDB" id="A0AAE1DSE5"/>
<keyword evidence="2" id="KW-1185">Reference proteome</keyword>
<protein>
    <submittedName>
        <fullName evidence="1">Uncharacterized protein</fullName>
    </submittedName>
</protein>
<comment type="caution">
    <text evidence="1">The sequence shown here is derived from an EMBL/GenBank/DDBJ whole genome shotgun (WGS) entry which is preliminary data.</text>
</comment>
<accession>A0AAE1DSE5</accession>
<name>A0AAE1DSE5_9GAST</name>
<gene>
    <name evidence="1" type="ORF">RRG08_020109</name>
</gene>
<reference evidence="1" key="1">
    <citation type="journal article" date="2023" name="G3 (Bethesda)">
        <title>A reference genome for the long-term kleptoplast-retaining sea slug Elysia crispata morphotype clarki.</title>
        <authorList>
            <person name="Eastman K.E."/>
            <person name="Pendleton A.L."/>
            <person name="Shaikh M.A."/>
            <person name="Suttiyut T."/>
            <person name="Ogas R."/>
            <person name="Tomko P."/>
            <person name="Gavelis G."/>
            <person name="Widhalm J.R."/>
            <person name="Wisecaver J.H."/>
        </authorList>
    </citation>
    <scope>NUCLEOTIDE SEQUENCE</scope>
    <source>
        <strain evidence="1">ECLA1</strain>
    </source>
</reference>
<proteinExistence type="predicted"/>